<keyword evidence="1 5" id="KW-1277">Toxin-antitoxin system</keyword>
<keyword evidence="3 5" id="KW-0479">Metal-binding</keyword>
<dbReference type="Proteomes" id="UP001164020">
    <property type="component" value="Chromosome"/>
</dbReference>
<evidence type="ECO:0000313" key="7">
    <source>
        <dbReference type="EMBL" id="WAP69910.1"/>
    </source>
</evidence>
<feature type="binding site" evidence="5">
    <location>
        <position position="9"/>
    </location>
    <ligand>
        <name>Mg(2+)</name>
        <dbReference type="ChEBI" id="CHEBI:18420"/>
    </ligand>
</feature>
<dbReference type="InterPro" id="IPR002716">
    <property type="entry name" value="PIN_dom"/>
</dbReference>
<evidence type="ECO:0000256" key="5">
    <source>
        <dbReference type="HAMAP-Rule" id="MF_00265"/>
    </source>
</evidence>
<dbReference type="InterPro" id="IPR029060">
    <property type="entry name" value="PIN-like_dom_sf"/>
</dbReference>
<organism evidence="7 8">
    <name type="scientific">Jiella pelagia</name>
    <dbReference type="NCBI Taxonomy" id="2986949"/>
    <lineage>
        <taxon>Bacteria</taxon>
        <taxon>Pseudomonadati</taxon>
        <taxon>Pseudomonadota</taxon>
        <taxon>Alphaproteobacteria</taxon>
        <taxon>Hyphomicrobiales</taxon>
        <taxon>Aurantimonadaceae</taxon>
        <taxon>Jiella</taxon>
    </lineage>
</organism>
<comment type="cofactor">
    <cofactor evidence="5">
        <name>Mg(2+)</name>
        <dbReference type="ChEBI" id="CHEBI:18420"/>
    </cofactor>
</comment>
<keyword evidence="5" id="KW-0800">Toxin</keyword>
<sequence length="142" mass="15938">MTPGHFYLDTNVFIDLIERRDGDLKRFIERASDEQVSFFTSELTLAEVLVKPIERGQTELARMFEETVVTSPILQVVPVSRGILRRSAMLRAELNNKLADSIHVATAVEAGCRSFVSDDKRLRLPADIERVTATEFGGIDEA</sequence>
<feature type="domain" description="PIN" evidence="6">
    <location>
        <begin position="7"/>
        <end position="123"/>
    </location>
</feature>
<name>A0ABY7C500_9HYPH</name>
<evidence type="ECO:0000313" key="8">
    <source>
        <dbReference type="Proteomes" id="UP001164020"/>
    </source>
</evidence>
<dbReference type="Gene3D" id="3.40.50.1010">
    <property type="entry name" value="5'-nuclease"/>
    <property type="match status" value="1"/>
</dbReference>
<dbReference type="RefSeq" id="WP_268882335.1">
    <property type="nucleotide sequence ID" value="NZ_CP114029.1"/>
</dbReference>
<keyword evidence="2 5" id="KW-0540">Nuclease</keyword>
<evidence type="ECO:0000256" key="4">
    <source>
        <dbReference type="ARBA" id="ARBA00022801"/>
    </source>
</evidence>
<dbReference type="InterPro" id="IPR022907">
    <property type="entry name" value="VapC_family"/>
</dbReference>
<keyword evidence="4 5" id="KW-0378">Hydrolase</keyword>
<dbReference type="SUPFAM" id="SSF88723">
    <property type="entry name" value="PIN domain-like"/>
    <property type="match status" value="1"/>
</dbReference>
<protein>
    <recommendedName>
        <fullName evidence="5">Ribonuclease VapC</fullName>
        <shortName evidence="5">RNase VapC</shortName>
        <ecNumber evidence="5">3.1.-.-</ecNumber>
    </recommendedName>
    <alternativeName>
        <fullName evidence="5">Toxin VapC</fullName>
    </alternativeName>
</protein>
<keyword evidence="8" id="KW-1185">Reference proteome</keyword>
<dbReference type="HAMAP" id="MF_00265">
    <property type="entry name" value="VapC_Nob1"/>
    <property type="match status" value="1"/>
</dbReference>
<evidence type="ECO:0000259" key="6">
    <source>
        <dbReference type="Pfam" id="PF01850"/>
    </source>
</evidence>
<dbReference type="EC" id="3.1.-.-" evidence="5"/>
<dbReference type="CDD" id="cd09854">
    <property type="entry name" value="PIN_VapC-like"/>
    <property type="match status" value="1"/>
</dbReference>
<reference evidence="7" key="1">
    <citation type="submission" date="2022-12" db="EMBL/GenBank/DDBJ databases">
        <title>Jiella pelagia sp. nov., isolated from phosphonate enriched culture of Northwest Pacific surface seawater.</title>
        <authorList>
            <person name="Shin D.Y."/>
            <person name="Hwang C.Y."/>
        </authorList>
    </citation>
    <scope>NUCLEOTIDE SEQUENCE</scope>
    <source>
        <strain evidence="7">HL-NP1</strain>
    </source>
</reference>
<dbReference type="Pfam" id="PF01850">
    <property type="entry name" value="PIN"/>
    <property type="match status" value="1"/>
</dbReference>
<comment type="similarity">
    <text evidence="5">Belongs to the PINc/VapC protein family.</text>
</comment>
<comment type="function">
    <text evidence="5">Toxic component of a toxin-antitoxin (TA) system. An RNase.</text>
</comment>
<evidence type="ECO:0000256" key="3">
    <source>
        <dbReference type="ARBA" id="ARBA00022723"/>
    </source>
</evidence>
<feature type="binding site" evidence="5">
    <location>
        <position position="100"/>
    </location>
    <ligand>
        <name>Mg(2+)</name>
        <dbReference type="ChEBI" id="CHEBI:18420"/>
    </ligand>
</feature>
<proteinExistence type="inferred from homology"/>
<accession>A0ABY7C500</accession>
<dbReference type="EMBL" id="CP114029">
    <property type="protein sequence ID" value="WAP69910.1"/>
    <property type="molecule type" value="Genomic_DNA"/>
</dbReference>
<evidence type="ECO:0000256" key="1">
    <source>
        <dbReference type="ARBA" id="ARBA00022649"/>
    </source>
</evidence>
<keyword evidence="5" id="KW-0460">Magnesium</keyword>
<gene>
    <name evidence="5" type="primary">vapC</name>
    <name evidence="7" type="ORF">OH818_06935</name>
</gene>
<evidence type="ECO:0000256" key="2">
    <source>
        <dbReference type="ARBA" id="ARBA00022722"/>
    </source>
</evidence>